<dbReference type="SUPFAM" id="SSF52540">
    <property type="entry name" value="P-loop containing nucleoside triphosphate hydrolases"/>
    <property type="match status" value="1"/>
</dbReference>
<gene>
    <name evidence="6" type="ORF">U27_06030</name>
</gene>
<keyword evidence="2" id="KW-0813">Transport</keyword>
<feature type="domain" description="ABC transporter" evidence="5">
    <location>
        <begin position="2"/>
        <end position="220"/>
    </location>
</feature>
<dbReference type="CDD" id="cd03255">
    <property type="entry name" value="ABC_MJ0796_LolCDE_FtsE"/>
    <property type="match status" value="1"/>
</dbReference>
<keyword evidence="4 6" id="KW-0067">ATP-binding</keyword>
<dbReference type="SMART" id="SM00382">
    <property type="entry name" value="AAA"/>
    <property type="match status" value="1"/>
</dbReference>
<dbReference type="InterPro" id="IPR027417">
    <property type="entry name" value="P-loop_NTPase"/>
</dbReference>
<organism evidence="6">
    <name type="scientific">Vecturithrix granuli</name>
    <dbReference type="NCBI Taxonomy" id="1499967"/>
    <lineage>
        <taxon>Bacteria</taxon>
        <taxon>Candidatus Moduliflexota</taxon>
        <taxon>Candidatus Vecturitrichia</taxon>
        <taxon>Candidatus Vecturitrichales</taxon>
        <taxon>Candidatus Vecturitrichaceae</taxon>
        <taxon>Candidatus Vecturithrix</taxon>
    </lineage>
</organism>
<dbReference type="Gene3D" id="3.40.50.300">
    <property type="entry name" value="P-loop containing nucleotide triphosphate hydrolases"/>
    <property type="match status" value="1"/>
</dbReference>
<dbReference type="InterPro" id="IPR017871">
    <property type="entry name" value="ABC_transporter-like_CS"/>
</dbReference>
<dbReference type="Pfam" id="PF00005">
    <property type="entry name" value="ABC_tran"/>
    <property type="match status" value="1"/>
</dbReference>
<dbReference type="PANTHER" id="PTHR42798:SF6">
    <property type="entry name" value="CELL DIVISION ATP-BINDING PROTEIN FTSE"/>
    <property type="match status" value="1"/>
</dbReference>
<evidence type="ECO:0000313" key="7">
    <source>
        <dbReference type="Proteomes" id="UP000030661"/>
    </source>
</evidence>
<dbReference type="eggNOG" id="COG1136">
    <property type="taxonomic scope" value="Bacteria"/>
</dbReference>
<sequence>MIRLSNVHKSYLSGGKPLHVLKGIDLHIHPGEFVAIMGHSGSGKSTLLNILGLLDQHDTGEYWLDNVRVHRLSEAQAARFRNRCLGFVFQSFHLVAFKNALENVTLPLYYQKVRRKDRKRLGLEYLEKVGLRDRAGHFPTQLSGGEQQRVAIARALITHPKVILADEPTGALDSKTSYDVMELFQTINRSGITMIIVTHESDIAAMAGRIIRIHDGVIQG</sequence>
<evidence type="ECO:0000259" key="5">
    <source>
        <dbReference type="PROSITE" id="PS50893"/>
    </source>
</evidence>
<accession>A0A081C399</accession>
<protein>
    <submittedName>
        <fullName evidence="6">ABC transporter, ATP-binding protein</fullName>
    </submittedName>
</protein>
<dbReference type="FunFam" id="3.40.50.300:FF:000032">
    <property type="entry name" value="Export ABC transporter ATP-binding protein"/>
    <property type="match status" value="1"/>
</dbReference>
<keyword evidence="7" id="KW-1185">Reference proteome</keyword>
<comment type="similarity">
    <text evidence="1">Belongs to the ABC transporter superfamily.</text>
</comment>
<dbReference type="GO" id="GO:0016887">
    <property type="term" value="F:ATP hydrolysis activity"/>
    <property type="evidence" value="ECO:0007669"/>
    <property type="project" value="InterPro"/>
</dbReference>
<dbReference type="Proteomes" id="UP000030661">
    <property type="component" value="Unassembled WGS sequence"/>
</dbReference>
<evidence type="ECO:0000256" key="4">
    <source>
        <dbReference type="ARBA" id="ARBA00022840"/>
    </source>
</evidence>
<dbReference type="GO" id="GO:0005524">
    <property type="term" value="F:ATP binding"/>
    <property type="evidence" value="ECO:0007669"/>
    <property type="project" value="UniProtKB-KW"/>
</dbReference>
<dbReference type="HOGENOM" id="CLU_000604_1_22_0"/>
<dbReference type="STRING" id="1499967.U27_06030"/>
<proteinExistence type="inferred from homology"/>
<dbReference type="InterPro" id="IPR003439">
    <property type="entry name" value="ABC_transporter-like_ATP-bd"/>
</dbReference>
<dbReference type="PROSITE" id="PS50893">
    <property type="entry name" value="ABC_TRANSPORTER_2"/>
    <property type="match status" value="1"/>
</dbReference>
<dbReference type="GO" id="GO:0098796">
    <property type="term" value="C:membrane protein complex"/>
    <property type="evidence" value="ECO:0007669"/>
    <property type="project" value="UniProtKB-ARBA"/>
</dbReference>
<dbReference type="AlphaFoldDB" id="A0A081C399"/>
<evidence type="ECO:0000256" key="3">
    <source>
        <dbReference type="ARBA" id="ARBA00022741"/>
    </source>
</evidence>
<dbReference type="PANTHER" id="PTHR42798">
    <property type="entry name" value="LIPOPROTEIN-RELEASING SYSTEM ATP-BINDING PROTEIN LOLD"/>
    <property type="match status" value="1"/>
</dbReference>
<dbReference type="InterPro" id="IPR017911">
    <property type="entry name" value="MacB-like_ATP-bd"/>
</dbReference>
<name>A0A081C399_VECG1</name>
<dbReference type="InterPro" id="IPR003593">
    <property type="entry name" value="AAA+_ATPase"/>
</dbReference>
<evidence type="ECO:0000256" key="2">
    <source>
        <dbReference type="ARBA" id="ARBA00022448"/>
    </source>
</evidence>
<dbReference type="EMBL" id="DF820469">
    <property type="protein sequence ID" value="GAK59054.1"/>
    <property type="molecule type" value="Genomic_DNA"/>
</dbReference>
<dbReference type="PROSITE" id="PS00211">
    <property type="entry name" value="ABC_TRANSPORTER_1"/>
    <property type="match status" value="1"/>
</dbReference>
<keyword evidence="3" id="KW-0547">Nucleotide-binding</keyword>
<reference evidence="6" key="1">
    <citation type="journal article" date="2015" name="PeerJ">
        <title>First genomic representation of candidate bacterial phylum KSB3 points to enhanced environmental sensing as a trigger of wastewater bulking.</title>
        <authorList>
            <person name="Sekiguchi Y."/>
            <person name="Ohashi A."/>
            <person name="Parks D.H."/>
            <person name="Yamauchi T."/>
            <person name="Tyson G.W."/>
            <person name="Hugenholtz P."/>
        </authorList>
    </citation>
    <scope>NUCLEOTIDE SEQUENCE [LARGE SCALE GENOMIC DNA]</scope>
</reference>
<dbReference type="GO" id="GO:0022857">
    <property type="term" value="F:transmembrane transporter activity"/>
    <property type="evidence" value="ECO:0007669"/>
    <property type="project" value="UniProtKB-ARBA"/>
</dbReference>
<evidence type="ECO:0000313" key="6">
    <source>
        <dbReference type="EMBL" id="GAK59054.1"/>
    </source>
</evidence>
<evidence type="ECO:0000256" key="1">
    <source>
        <dbReference type="ARBA" id="ARBA00005417"/>
    </source>
</evidence>